<dbReference type="InterPro" id="IPR027417">
    <property type="entry name" value="P-loop_NTPase"/>
</dbReference>
<proteinExistence type="predicted"/>
<dbReference type="eggNOG" id="ENOG5031YEN">
    <property type="taxonomic scope" value="Bacteria"/>
</dbReference>
<comment type="caution">
    <text evidence="1">The sequence shown here is derived from an EMBL/GenBank/DDBJ whole genome shotgun (WGS) entry which is preliminary data.</text>
</comment>
<dbReference type="Proteomes" id="UP000005713">
    <property type="component" value="Unassembled WGS sequence"/>
</dbReference>
<dbReference type="AlphaFoldDB" id="A3K1R4"/>
<dbReference type="Gene3D" id="3.40.50.300">
    <property type="entry name" value="P-loop containing nucleotide triphosphate hydrolases"/>
    <property type="match status" value="1"/>
</dbReference>
<organism evidence="1 2">
    <name type="scientific">Sagittula stellata (strain ATCC 700073 / DSM 11524 / E-37)</name>
    <dbReference type="NCBI Taxonomy" id="388399"/>
    <lineage>
        <taxon>Bacteria</taxon>
        <taxon>Pseudomonadati</taxon>
        <taxon>Pseudomonadota</taxon>
        <taxon>Alphaproteobacteria</taxon>
        <taxon>Rhodobacterales</taxon>
        <taxon>Roseobacteraceae</taxon>
        <taxon>Sagittula</taxon>
    </lineage>
</organism>
<name>A3K1R4_SAGS3</name>
<keyword evidence="2" id="KW-1185">Reference proteome</keyword>
<protein>
    <recommendedName>
        <fullName evidence="3">Sulfotransferase family protein</fullName>
    </recommendedName>
</protein>
<dbReference type="RefSeq" id="WP_005857741.1">
    <property type="nucleotide sequence ID" value="NZ_AAYA01000004.1"/>
</dbReference>
<sequence>MTPIFYLGLGGQKCGSTWIQAYLARQSGSDFGRLGEYQIWEHTLGGVFARYKVAARSPVERLRAKAKTGVGASEPAQHLRWRLQSDPDAYFDYFARLLDRPGTVRTGDISPSYAALPPETLTRIRDGFDRRGIAVKVLFSMRDPVDRIRSHMRMEMAKGRLPSSEDNTEPLLAFYAGAEAEARTRYDRTMAAISQVFESRDSHLCLFEELFTPKGIAALAEFAHVPVDADAGGQAVNARAKGSGVPEEVLAEIAAHYRPVYETVAVRFPQIATLWPSAKYALTTA</sequence>
<reference evidence="1 2" key="1">
    <citation type="submission" date="2006-06" db="EMBL/GenBank/DDBJ databases">
        <authorList>
            <person name="Moran M.A."/>
            <person name="Ferriera S."/>
            <person name="Johnson J."/>
            <person name="Kravitz S."/>
            <person name="Beeson K."/>
            <person name="Sutton G."/>
            <person name="Rogers Y.-H."/>
            <person name="Friedman R."/>
            <person name="Frazier M."/>
            <person name="Venter J.C."/>
        </authorList>
    </citation>
    <scope>NUCLEOTIDE SEQUENCE [LARGE SCALE GENOMIC DNA]</scope>
    <source>
        <strain evidence="1 2">E-37</strain>
    </source>
</reference>
<dbReference type="EMBL" id="AAYA01000004">
    <property type="protein sequence ID" value="EBA08860.1"/>
    <property type="molecule type" value="Genomic_DNA"/>
</dbReference>
<evidence type="ECO:0008006" key="3">
    <source>
        <dbReference type="Google" id="ProtNLM"/>
    </source>
</evidence>
<dbReference type="SUPFAM" id="SSF52540">
    <property type="entry name" value="P-loop containing nucleoside triphosphate hydrolases"/>
    <property type="match status" value="1"/>
</dbReference>
<evidence type="ECO:0000313" key="2">
    <source>
        <dbReference type="Proteomes" id="UP000005713"/>
    </source>
</evidence>
<evidence type="ECO:0000313" key="1">
    <source>
        <dbReference type="EMBL" id="EBA08860.1"/>
    </source>
</evidence>
<accession>A3K1R4</accession>
<gene>
    <name evidence="1" type="ORF">SSE37_04420</name>
</gene>
<dbReference type="OrthoDB" id="981508at2"/>